<dbReference type="GO" id="GO:0001228">
    <property type="term" value="F:DNA-binding transcription activator activity, RNA polymerase II-specific"/>
    <property type="evidence" value="ECO:0007669"/>
    <property type="project" value="TreeGrafter"/>
</dbReference>
<gene>
    <name evidence="2" type="ORF">PCAMFM013_S002g000170</name>
</gene>
<dbReference type="AlphaFoldDB" id="A0A0G4NW67"/>
<dbReference type="InterPro" id="IPR021858">
    <property type="entry name" value="Fun_TF"/>
</dbReference>
<evidence type="ECO:0000313" key="2">
    <source>
        <dbReference type="EMBL" id="CRL18300.1"/>
    </source>
</evidence>
<dbReference type="EMBL" id="HG793135">
    <property type="protein sequence ID" value="CRL18300.1"/>
    <property type="molecule type" value="Genomic_DNA"/>
</dbReference>
<organism evidence="2 3">
    <name type="scientific">Penicillium camemberti (strain FM 013)</name>
    <dbReference type="NCBI Taxonomy" id="1429867"/>
    <lineage>
        <taxon>Eukaryota</taxon>
        <taxon>Fungi</taxon>
        <taxon>Dikarya</taxon>
        <taxon>Ascomycota</taxon>
        <taxon>Pezizomycotina</taxon>
        <taxon>Eurotiomycetes</taxon>
        <taxon>Eurotiomycetidae</taxon>
        <taxon>Eurotiales</taxon>
        <taxon>Aspergillaceae</taxon>
        <taxon>Penicillium</taxon>
    </lineage>
</organism>
<dbReference type="PANTHER" id="PTHR47784:SF13">
    <property type="entry name" value="ZN(II)2CYS6 TRANSCRIPTION FACTOR (EUROFUNG)"/>
    <property type="match status" value="1"/>
</dbReference>
<dbReference type="PANTHER" id="PTHR47784">
    <property type="entry name" value="STEROL UPTAKE CONTROL PROTEIN 2"/>
    <property type="match status" value="1"/>
</dbReference>
<feature type="region of interest" description="Disordered" evidence="1">
    <location>
        <begin position="43"/>
        <end position="93"/>
    </location>
</feature>
<dbReference type="Pfam" id="PF11951">
    <property type="entry name" value="Fungal_trans_2"/>
    <property type="match status" value="1"/>
</dbReference>
<accession>A0A0G4NW67</accession>
<dbReference type="Proteomes" id="UP000053732">
    <property type="component" value="Unassembled WGS sequence"/>
</dbReference>
<evidence type="ECO:0000256" key="1">
    <source>
        <dbReference type="SAM" id="MobiDB-lite"/>
    </source>
</evidence>
<feature type="compositionally biased region" description="Low complexity" evidence="1">
    <location>
        <begin position="58"/>
        <end position="84"/>
    </location>
</feature>
<sequence>MEGLVPIAPCHLSHMSSLTQPSQYKEQSSTCVHCLDRNMLSQYPPRPRLTRLDSKHGSFLPSTSISPSSPTPMTESSPSQSDPQPRQEHPPTCFSTHIEETLHLKDLELMMHWCTTTYKSMAGDSASEQIWQTTIPQLSLRYPALRQGILALSALHLASTSTSSRRWRYLETARSYQAPALAGIHVEVDENAPESESQATFALCCIMIVFTFGFCQIDSENDSDEEPPDVLDEFFEVFQLTRWLVSILLASMERITTSELDPLFHPEDPLPTMPDMSRLVVLSLQRQNDIEAMRDATHQTDLYDSAIEHLSHALEKLMKGGEPKVFAFGWSFCIPAEFLELLEARRPFALVVLAHYSVILHHLKSSWWMGDWGNRILQEIGDILEPEWQDLINWPIDATGCFLPRNEACVRVVSPLSF</sequence>
<evidence type="ECO:0000313" key="3">
    <source>
        <dbReference type="Proteomes" id="UP000053732"/>
    </source>
</evidence>
<proteinExistence type="predicted"/>
<protein>
    <submittedName>
        <fullName evidence="2">Str. FM013</fullName>
    </submittedName>
</protein>
<keyword evidence="3" id="KW-1185">Reference proteome</keyword>
<name>A0A0G4NW67_PENC3</name>
<dbReference type="InterPro" id="IPR053157">
    <property type="entry name" value="Sterol_Uptake_Regulator"/>
</dbReference>
<dbReference type="STRING" id="1429867.A0A0G4NW67"/>
<reference evidence="2 3" key="1">
    <citation type="journal article" date="2014" name="Nat. Commun.">
        <title>Multiple recent horizontal transfers of a large genomic region in cheese making fungi.</title>
        <authorList>
            <person name="Cheeseman K."/>
            <person name="Ropars J."/>
            <person name="Renault P."/>
            <person name="Dupont J."/>
            <person name="Gouzy J."/>
            <person name="Branca A."/>
            <person name="Abraham A.L."/>
            <person name="Ceppi M."/>
            <person name="Conseiller E."/>
            <person name="Debuchy R."/>
            <person name="Malagnac F."/>
            <person name="Goarin A."/>
            <person name="Silar P."/>
            <person name="Lacoste S."/>
            <person name="Sallet E."/>
            <person name="Bensimon A."/>
            <person name="Giraud T."/>
            <person name="Brygoo Y."/>
        </authorList>
    </citation>
    <scope>NUCLEOTIDE SEQUENCE [LARGE SCALE GENOMIC DNA]</scope>
    <source>
        <strain evidence="3">FM 013</strain>
    </source>
</reference>